<feature type="active site" description="Proton acceptor" evidence="11">
    <location>
        <position position="91"/>
    </location>
</feature>
<dbReference type="Gene3D" id="3.40.50.300">
    <property type="entry name" value="P-loop containing nucleotide triphosphate hydrolases"/>
    <property type="match status" value="1"/>
</dbReference>
<dbReference type="GO" id="GO:0042802">
    <property type="term" value="F:identical protein binding"/>
    <property type="evidence" value="ECO:0007669"/>
    <property type="project" value="UniProtKB-ARBA"/>
</dbReference>
<evidence type="ECO:0000313" key="18">
    <source>
        <dbReference type="EMBL" id="JAG33901.1"/>
    </source>
</evidence>
<dbReference type="EMBL" id="GBHO01009695">
    <property type="protein sequence ID" value="JAG33909.1"/>
    <property type="molecule type" value="Transcribed_RNA"/>
</dbReference>
<evidence type="ECO:0000256" key="12">
    <source>
        <dbReference type="PIRSR" id="PIRSR035805-2"/>
    </source>
</evidence>
<evidence type="ECO:0000256" key="6">
    <source>
        <dbReference type="ARBA" id="ARBA00022777"/>
    </source>
</evidence>
<dbReference type="EC" id="2.7.1.21" evidence="13"/>
<evidence type="ECO:0000256" key="14">
    <source>
        <dbReference type="RuleBase" id="RU004165"/>
    </source>
</evidence>
<evidence type="ECO:0000256" key="5">
    <source>
        <dbReference type="ARBA" id="ARBA00022741"/>
    </source>
</evidence>
<dbReference type="GO" id="GO:0071897">
    <property type="term" value="P:DNA biosynthetic process"/>
    <property type="evidence" value="ECO:0007669"/>
    <property type="project" value="UniProtKB-KW"/>
</dbReference>
<evidence type="ECO:0000256" key="11">
    <source>
        <dbReference type="PIRSR" id="PIRSR035805-1"/>
    </source>
</evidence>
<keyword evidence="5 13" id="KW-0547">Nucleotide-binding</keyword>
<evidence type="ECO:0000256" key="3">
    <source>
        <dbReference type="ARBA" id="ARBA00022679"/>
    </source>
</evidence>
<keyword evidence="2 13" id="KW-0237">DNA synthesis</keyword>
<evidence type="ECO:0000313" key="16">
    <source>
        <dbReference type="EMBL" id="JAG31301.1"/>
    </source>
</evidence>
<evidence type="ECO:0000256" key="13">
    <source>
        <dbReference type="RuleBase" id="RU000544"/>
    </source>
</evidence>
<feature type="binding site" evidence="12">
    <location>
        <position position="174"/>
    </location>
    <ligand>
        <name>substrate</name>
    </ligand>
</feature>
<proteinExistence type="inferred from homology"/>
<evidence type="ECO:0000313" key="15">
    <source>
        <dbReference type="EMBL" id="JAG13156.1"/>
    </source>
</evidence>
<keyword evidence="6 13" id="KW-0418">Kinase</keyword>
<keyword evidence="3 13" id="KW-0808">Transferase</keyword>
<reference evidence="16" key="1">
    <citation type="journal article" date="2014" name="PLoS ONE">
        <title>Transcriptome-Based Identification of ABC Transporters in the Western Tarnished Plant Bug Lygus hesperus.</title>
        <authorList>
            <person name="Hull J.J."/>
            <person name="Chaney K."/>
            <person name="Geib S.M."/>
            <person name="Fabrick J.A."/>
            <person name="Brent C.S."/>
            <person name="Walsh D."/>
            <person name="Lavine L.C."/>
        </authorList>
    </citation>
    <scope>NUCLEOTIDE SEQUENCE</scope>
</reference>
<accession>A0A0A9YI46</accession>
<evidence type="ECO:0000256" key="1">
    <source>
        <dbReference type="ARBA" id="ARBA00007587"/>
    </source>
</evidence>
<reference evidence="16" key="2">
    <citation type="submission" date="2014-07" db="EMBL/GenBank/DDBJ databases">
        <authorList>
            <person name="Hull J."/>
        </authorList>
    </citation>
    <scope>NUCLEOTIDE SEQUENCE</scope>
</reference>
<comment type="similarity">
    <text evidence="1 14">Belongs to the thymidine kinase family.</text>
</comment>
<protein>
    <recommendedName>
        <fullName evidence="13">Thymidine kinase</fullName>
        <ecNumber evidence="13">2.7.1.21</ecNumber>
    </recommendedName>
</protein>
<dbReference type="GO" id="GO:0005524">
    <property type="term" value="F:ATP binding"/>
    <property type="evidence" value="ECO:0007669"/>
    <property type="project" value="UniProtKB-KW"/>
</dbReference>
<dbReference type="GO" id="GO:0046872">
    <property type="term" value="F:metal ion binding"/>
    <property type="evidence" value="ECO:0007669"/>
    <property type="project" value="UniProtKB-KW"/>
</dbReference>
<dbReference type="EMBL" id="GBHO01030448">
    <property type="protein sequence ID" value="JAG13156.1"/>
    <property type="molecule type" value="Transcribed_RNA"/>
</dbReference>
<dbReference type="InterPro" id="IPR001267">
    <property type="entry name" value="Thymidine_kinase"/>
</dbReference>
<dbReference type="PANTHER" id="PTHR11441">
    <property type="entry name" value="THYMIDINE KINASE"/>
    <property type="match status" value="1"/>
</dbReference>
<dbReference type="GO" id="GO:0004797">
    <property type="term" value="F:thymidine kinase activity"/>
    <property type="evidence" value="ECO:0007669"/>
    <property type="project" value="UniProtKB-EC"/>
</dbReference>
<dbReference type="InterPro" id="IPR020633">
    <property type="entry name" value="Thymidine_kinase_CS"/>
</dbReference>
<dbReference type="GO" id="GO:0046104">
    <property type="term" value="P:thymidine metabolic process"/>
    <property type="evidence" value="ECO:0007669"/>
    <property type="project" value="TreeGrafter"/>
</dbReference>
<evidence type="ECO:0000313" key="17">
    <source>
        <dbReference type="EMBL" id="JAG33226.1"/>
    </source>
</evidence>
<evidence type="ECO:0000313" key="19">
    <source>
        <dbReference type="EMBL" id="JAG33909.1"/>
    </source>
</evidence>
<dbReference type="FunFam" id="3.30.60.20:FF:000028">
    <property type="entry name" value="Thymidine kinase"/>
    <property type="match status" value="1"/>
</dbReference>
<evidence type="ECO:0000256" key="8">
    <source>
        <dbReference type="ARBA" id="ARBA00022840"/>
    </source>
</evidence>
<sequence length="219" mass="24853">MTDRLLPHNNGKLHLIFGPMFSGKTSELLRRIRRYQLCNYKCLLIRYSKDVRYSDKMVVTHSGLAMNAVKAAFLENVCQFAEEAEIVGIDEGQFFSDLLPFCQKQINLGKVIIVAGLDATYLRTGFDNILQLVPLAHSVEKLSAVCMSCGDKASFSKRIVDESEIEVIGGSDKYMAVCRQCYKIPRPEKSSPFRRMDQIQKPLNVLEDPVCRKLFMETS</sequence>
<comment type="subunit">
    <text evidence="9">Homotetramer. Tetramerization from dimerization is induced by ATP and increases catalytic efficiency due to a high affinity for thymidine. Tetramerization is inhibited by phosphorylation at Ser-13. Interacts (via the KEN box) with FZR1.</text>
</comment>
<dbReference type="PROSITE" id="PS00603">
    <property type="entry name" value="TK_CELLULAR_TYPE"/>
    <property type="match status" value="1"/>
</dbReference>
<dbReference type="EMBL" id="GBHO01012303">
    <property type="protein sequence ID" value="JAG31301.1"/>
    <property type="molecule type" value="Transcribed_RNA"/>
</dbReference>
<dbReference type="AlphaFoldDB" id="A0A0A9YI46"/>
<dbReference type="Gene3D" id="3.30.60.20">
    <property type="match status" value="1"/>
</dbReference>
<dbReference type="SUPFAM" id="SSF52540">
    <property type="entry name" value="P-loop containing nucleoside triphosphate hydrolases"/>
    <property type="match status" value="1"/>
</dbReference>
<dbReference type="Pfam" id="PF00265">
    <property type="entry name" value="TK"/>
    <property type="match status" value="1"/>
</dbReference>
<dbReference type="PIRSF" id="PIRSF035805">
    <property type="entry name" value="TK_cell"/>
    <property type="match status" value="1"/>
</dbReference>
<organism evidence="16">
    <name type="scientific">Lygus hesperus</name>
    <name type="common">Western plant bug</name>
    <dbReference type="NCBI Taxonomy" id="30085"/>
    <lineage>
        <taxon>Eukaryota</taxon>
        <taxon>Metazoa</taxon>
        <taxon>Ecdysozoa</taxon>
        <taxon>Arthropoda</taxon>
        <taxon>Hexapoda</taxon>
        <taxon>Insecta</taxon>
        <taxon>Pterygota</taxon>
        <taxon>Neoptera</taxon>
        <taxon>Paraneoptera</taxon>
        <taxon>Hemiptera</taxon>
        <taxon>Heteroptera</taxon>
        <taxon>Panheteroptera</taxon>
        <taxon>Cimicomorpha</taxon>
        <taxon>Miridae</taxon>
        <taxon>Mirini</taxon>
        <taxon>Lygus</taxon>
    </lineage>
</organism>
<keyword evidence="7" id="KW-0862">Zinc</keyword>
<keyword evidence="8 13" id="KW-0067">ATP-binding</keyword>
<evidence type="ECO:0000256" key="4">
    <source>
        <dbReference type="ARBA" id="ARBA00022723"/>
    </source>
</evidence>
<evidence type="ECO:0000256" key="7">
    <source>
        <dbReference type="ARBA" id="ARBA00022833"/>
    </source>
</evidence>
<dbReference type="EMBL" id="GBHO01009703">
    <property type="protein sequence ID" value="JAG33901.1"/>
    <property type="molecule type" value="Transcribed_RNA"/>
</dbReference>
<gene>
    <name evidence="16" type="primary">TK1_4</name>
    <name evidence="15" type="synonym">TK1_0</name>
    <name evidence="19" type="synonym">TK1_1</name>
    <name evidence="17" type="synonym">TK1_2</name>
    <name evidence="18" type="synonym">TK1_3</name>
    <name evidence="16" type="ORF">CM83_37941</name>
    <name evidence="18" type="ORF">CM83_37944</name>
    <name evidence="17" type="ORF">CM83_37945</name>
    <name evidence="19" type="ORF">CM83_37946</name>
    <name evidence="15" type="ORF">CM83_37947</name>
</gene>
<keyword evidence="4" id="KW-0479">Metal-binding</keyword>
<name>A0A0A9YI46_LYGHE</name>
<dbReference type="EMBL" id="GBHO01010378">
    <property type="protein sequence ID" value="JAG33226.1"/>
    <property type="molecule type" value="Transcribed_RNA"/>
</dbReference>
<dbReference type="PANTHER" id="PTHR11441:SF0">
    <property type="entry name" value="THYMIDINE KINASE, CYTOSOLIC"/>
    <property type="match status" value="1"/>
</dbReference>
<dbReference type="FunFam" id="3.40.50.300:FF:001270">
    <property type="entry name" value="Thymidine kinase"/>
    <property type="match status" value="1"/>
</dbReference>
<dbReference type="InterPro" id="IPR027417">
    <property type="entry name" value="P-loop_NTPase"/>
</dbReference>
<evidence type="ECO:0000256" key="2">
    <source>
        <dbReference type="ARBA" id="ARBA00022634"/>
    </source>
</evidence>
<dbReference type="SUPFAM" id="SSF57716">
    <property type="entry name" value="Glucocorticoid receptor-like (DNA-binding domain)"/>
    <property type="match status" value="1"/>
</dbReference>
<evidence type="ECO:0000256" key="10">
    <source>
        <dbReference type="ARBA" id="ARBA00048113"/>
    </source>
</evidence>
<comment type="catalytic activity">
    <reaction evidence="10">
        <text>thymidine + ATP = dTMP + ADP + H(+)</text>
        <dbReference type="Rhea" id="RHEA:19129"/>
        <dbReference type="ChEBI" id="CHEBI:15378"/>
        <dbReference type="ChEBI" id="CHEBI:17748"/>
        <dbReference type="ChEBI" id="CHEBI:30616"/>
        <dbReference type="ChEBI" id="CHEBI:63528"/>
        <dbReference type="ChEBI" id="CHEBI:456216"/>
        <dbReference type="EC" id="2.7.1.21"/>
    </reaction>
    <physiologicalReaction direction="left-to-right" evidence="10">
        <dbReference type="Rhea" id="RHEA:19130"/>
    </physiologicalReaction>
</comment>
<evidence type="ECO:0000256" key="9">
    <source>
        <dbReference type="ARBA" id="ARBA00046642"/>
    </source>
</evidence>